<dbReference type="InterPro" id="IPR000315">
    <property type="entry name" value="Znf_B-box"/>
</dbReference>
<dbReference type="GO" id="GO:0008270">
    <property type="term" value="F:zinc ion binding"/>
    <property type="evidence" value="ECO:0007669"/>
    <property type="project" value="UniProtKB-KW"/>
</dbReference>
<dbReference type="KEGG" id="dord:105982530"/>
<dbReference type="Gene3D" id="3.30.160.60">
    <property type="entry name" value="Classic Zinc Finger"/>
    <property type="match status" value="1"/>
</dbReference>
<dbReference type="CDD" id="cd16579">
    <property type="entry name" value="RING-HC_PML_C-V"/>
    <property type="match status" value="1"/>
</dbReference>
<dbReference type="SUPFAM" id="SSF57850">
    <property type="entry name" value="RING/U-box"/>
    <property type="match status" value="1"/>
</dbReference>
<dbReference type="Pfam" id="PF22586">
    <property type="entry name" value="ANCHR-like_BBOX"/>
    <property type="match status" value="1"/>
</dbReference>
<protein>
    <submittedName>
        <fullName evidence="9">Protein PML isoform X1</fullName>
    </submittedName>
</protein>
<keyword evidence="1" id="KW-0479">Metal-binding</keyword>
<keyword evidence="8" id="KW-1185">Reference proteome</keyword>
<evidence type="ECO:0000256" key="5">
    <source>
        <dbReference type="SAM" id="MobiDB-lite"/>
    </source>
</evidence>
<dbReference type="InterPro" id="IPR047153">
    <property type="entry name" value="TRIM45/56/19-like"/>
</dbReference>
<dbReference type="CDD" id="cd19804">
    <property type="entry name" value="Bbox1_TRIM19_C-V"/>
    <property type="match status" value="1"/>
</dbReference>
<dbReference type="Pfam" id="PF12126">
    <property type="entry name" value="PML_CC"/>
    <property type="match status" value="1"/>
</dbReference>
<keyword evidence="3" id="KW-0862">Zinc</keyword>
<name>A0A1S3ET93_DIPOR</name>
<dbReference type="STRING" id="10020.ENSDORP00000008603"/>
<dbReference type="InterPro" id="IPR021978">
    <property type="entry name" value="PML-like_CC"/>
</dbReference>
<feature type="compositionally biased region" description="Polar residues" evidence="5">
    <location>
        <begin position="394"/>
        <end position="411"/>
    </location>
</feature>
<accession>A0A1S3ET93</accession>
<dbReference type="InParanoid" id="A0A1S3ET93"/>
<keyword evidence="2 4" id="KW-0863">Zinc-finger</keyword>
<dbReference type="Gene3D" id="3.30.40.10">
    <property type="entry name" value="Zinc/RING finger domain, C3HC4 (zinc finger)"/>
    <property type="match status" value="1"/>
</dbReference>
<dbReference type="GeneID" id="105982530"/>
<dbReference type="Pfam" id="PF25244">
    <property type="entry name" value="PML_C"/>
    <property type="match status" value="1"/>
</dbReference>
<dbReference type="PANTHER" id="PTHR25462:SF302">
    <property type="entry name" value="PROTEIN PML"/>
    <property type="match status" value="1"/>
</dbReference>
<dbReference type="InterPro" id="IPR013083">
    <property type="entry name" value="Znf_RING/FYVE/PHD"/>
</dbReference>
<dbReference type="RefSeq" id="XP_012867626.1">
    <property type="nucleotide sequence ID" value="XM_013012172.1"/>
</dbReference>
<dbReference type="FunCoup" id="A0A1S3ET93">
    <property type="interactions" value="2379"/>
</dbReference>
<evidence type="ECO:0000259" key="7">
    <source>
        <dbReference type="PROSITE" id="PS50119"/>
    </source>
</evidence>
<evidence type="ECO:0000256" key="2">
    <source>
        <dbReference type="ARBA" id="ARBA00022771"/>
    </source>
</evidence>
<dbReference type="InterPro" id="IPR057617">
    <property type="entry name" value="PML_C"/>
</dbReference>
<dbReference type="Proteomes" id="UP000081671">
    <property type="component" value="Unplaced"/>
</dbReference>
<dbReference type="GO" id="GO:0008630">
    <property type="term" value="P:intrinsic apoptotic signaling pathway in response to DNA damage"/>
    <property type="evidence" value="ECO:0007669"/>
    <property type="project" value="TreeGrafter"/>
</dbReference>
<evidence type="ECO:0000256" key="4">
    <source>
        <dbReference type="PROSITE-ProRule" id="PRU00024"/>
    </source>
</evidence>
<dbReference type="PROSITE" id="PS50119">
    <property type="entry name" value="ZF_BBOX"/>
    <property type="match status" value="2"/>
</dbReference>
<organism evidence="8 9">
    <name type="scientific">Dipodomys ordii</name>
    <name type="common">Ord's kangaroo rat</name>
    <dbReference type="NCBI Taxonomy" id="10020"/>
    <lineage>
        <taxon>Eukaryota</taxon>
        <taxon>Metazoa</taxon>
        <taxon>Chordata</taxon>
        <taxon>Craniata</taxon>
        <taxon>Vertebrata</taxon>
        <taxon>Euteleostomi</taxon>
        <taxon>Mammalia</taxon>
        <taxon>Eutheria</taxon>
        <taxon>Euarchontoglires</taxon>
        <taxon>Glires</taxon>
        <taxon>Rodentia</taxon>
        <taxon>Castorimorpha</taxon>
        <taxon>Heteromyidae</taxon>
        <taxon>Dipodomyinae</taxon>
        <taxon>Dipodomys</taxon>
    </lineage>
</organism>
<dbReference type="GO" id="GO:0016605">
    <property type="term" value="C:PML body"/>
    <property type="evidence" value="ECO:0007669"/>
    <property type="project" value="TreeGrafter"/>
</dbReference>
<feature type="domain" description="RING-type" evidence="6">
    <location>
        <begin position="54"/>
        <end position="89"/>
    </location>
</feature>
<dbReference type="GO" id="GO:0044790">
    <property type="term" value="P:suppression of viral release by host"/>
    <property type="evidence" value="ECO:0007669"/>
    <property type="project" value="TreeGrafter"/>
</dbReference>
<reference evidence="9" key="1">
    <citation type="submission" date="2025-08" db="UniProtKB">
        <authorList>
            <consortium name="RefSeq"/>
        </authorList>
    </citation>
    <scope>IDENTIFICATION</scope>
    <source>
        <tissue evidence="9">Kidney</tissue>
    </source>
</reference>
<dbReference type="AlphaFoldDB" id="A0A1S3ET93"/>
<evidence type="ECO:0000256" key="1">
    <source>
        <dbReference type="ARBA" id="ARBA00022723"/>
    </source>
</evidence>
<dbReference type="CDD" id="cd19770">
    <property type="entry name" value="Bbox2_TRIM19_C-V"/>
    <property type="match status" value="1"/>
</dbReference>
<proteinExistence type="predicted"/>
<dbReference type="PROSITE" id="PS00518">
    <property type="entry name" value="ZF_RING_1"/>
    <property type="match status" value="1"/>
</dbReference>
<dbReference type="OrthoDB" id="10250935at2759"/>
<feature type="region of interest" description="Disordered" evidence="5">
    <location>
        <begin position="1"/>
        <end position="43"/>
    </location>
</feature>
<evidence type="ECO:0000256" key="3">
    <source>
        <dbReference type="ARBA" id="ARBA00022833"/>
    </source>
</evidence>
<evidence type="ECO:0000313" key="8">
    <source>
        <dbReference type="Proteomes" id="UP000081671"/>
    </source>
</evidence>
<dbReference type="InterPro" id="IPR001841">
    <property type="entry name" value="Znf_RING"/>
</dbReference>
<feature type="region of interest" description="Disordered" evidence="5">
    <location>
        <begin position="394"/>
        <end position="428"/>
    </location>
</feature>
<dbReference type="CTD" id="5371"/>
<evidence type="ECO:0000313" key="9">
    <source>
        <dbReference type="RefSeq" id="XP_012867626.1"/>
    </source>
</evidence>
<feature type="domain" description="B box-type" evidence="7">
    <location>
        <begin position="121"/>
        <end position="163"/>
    </location>
</feature>
<dbReference type="PANTHER" id="PTHR25462">
    <property type="entry name" value="BONUS, ISOFORM C-RELATED"/>
    <property type="match status" value="1"/>
</dbReference>
<feature type="region of interest" description="Disordered" evidence="5">
    <location>
        <begin position="488"/>
        <end position="582"/>
    </location>
</feature>
<sequence length="870" mass="96225">MLKSPPPAWSSDREPEPEPQPEPPARPHPGASPGGPQPSPAEPTMEEEFRFLLCQGCHTLAKCPKLLTCLHTLCSGCLEAHGLQCPTCQESQPPDPKEEALDNVFFESLQRRLSLYQQIVEAQALCTRCKEPAVFWCFECEQLLCTKCFEAHQWFLKHEARPLTELRDQTAREFLDGTRKTNNIFCSNPNHRTPTLTSIYCRGCSKPLCCSCALLDAGHSDLKCDLGAEVRQRQEKLRATAQALQEREQAFADAHAQVRAALSQLGCARANTEELIRASVRQVVARVQAREHALLEALEARFQLERTKLADQLQRLDTVLQRMRTGGALVQRLELYASDQEVLDMHGFLQGALDRLRQEEPEGPGAPRDPGEPRSFAEIEVQLQDLVSCITNAVQSREASPEASSMPQNSLDVELPREEQRTETQSLSQAETQLVAMEQSEPSAPPVPRYNFCMTGPSFREEGSGINPPKKRKSCYTQCPQIIKMESEDEKEARLSASSPEYPIPSTSRAVPHPHLGADGPPSPERPRLGQEILLPQSNHVTSDDPEPGEPVVVISSSDDSEPENLSSHELDGSSEAGEAQLEGPSTIHTLDSLHAEPQVEDRPLIFFDLKIDDKTQKISQLAAVNQDTKFRVLIQPEGVFSVHTKAVSLEAGLLHFLHFLCSMQRPILACYTLWGPALPCFFQALEDMSQLWEFQQAISGFLAVLPLIQERVPGAGSFKLKKLAKTYLARNLSDRSALAAVLAMRDLCRLLEISPGPQLIPHVYPFSNLQCFASLQPLLHAGVLPAADARLLALSNVSFQELLIAHRYNPKGGLKRYGRYLNPQASPASPDPPSPSLHALNLYLDGLVERAALAPEEGISAPPNVSQWS</sequence>
<feature type="domain" description="B box-type" evidence="7">
    <location>
        <begin position="181"/>
        <end position="219"/>
    </location>
</feature>
<feature type="compositionally biased region" description="Pro residues" evidence="5">
    <location>
        <begin position="18"/>
        <end position="27"/>
    </location>
</feature>
<dbReference type="SMART" id="SM00336">
    <property type="entry name" value="BBOX"/>
    <property type="match status" value="1"/>
</dbReference>
<dbReference type="GO" id="GO:0045087">
    <property type="term" value="P:innate immune response"/>
    <property type="evidence" value="ECO:0007669"/>
    <property type="project" value="TreeGrafter"/>
</dbReference>
<gene>
    <name evidence="9" type="primary">Pml</name>
</gene>
<evidence type="ECO:0000259" key="6">
    <source>
        <dbReference type="PROSITE" id="PS50089"/>
    </source>
</evidence>
<dbReference type="InterPro" id="IPR017907">
    <property type="entry name" value="Znf_RING_CS"/>
</dbReference>
<dbReference type="PROSITE" id="PS50089">
    <property type="entry name" value="ZF_RING_2"/>
    <property type="match status" value="1"/>
</dbReference>